<accession>A0A2D3I571</accession>
<dbReference type="Proteomes" id="UP000267516">
    <property type="component" value="Segment"/>
</dbReference>
<proteinExistence type="predicted"/>
<name>A0A2D3I571_9VIRU</name>
<reference evidence="1" key="1">
    <citation type="journal article" date="2018" name="Aquaculture">
        <title>Complete genome sequence of a white spot syndrome virus associated with a disease incursion in Australia.</title>
        <authorList>
            <person name="Oakey J."/>
            <person name="Smith C.S."/>
        </authorList>
    </citation>
    <scope>NUCLEOTIDE SEQUENCE [LARGE SCALE GENOMIC DNA]</scope>
    <source>
        <strain evidence="1">WSSV-AU</strain>
    </source>
</reference>
<dbReference type="EMBL" id="MF768985">
    <property type="protein sequence ID" value="ATU83541.1"/>
    <property type="molecule type" value="Genomic_DNA"/>
</dbReference>
<evidence type="ECO:0000313" key="1">
    <source>
        <dbReference type="EMBL" id="ATU83541.1"/>
    </source>
</evidence>
<sequence length="134" mass="14428">MTHGLRDGIASGSSLNGLSLEGGVSAMSSATRLKAISSASTLFNRLNLFCCDDFFPSLPPLEEFSAWFSFLFALPLSAAFDEPRNGTIDIWLGLLITFLKLGESGNRYRDSVLLARMAATFLKSAVDSPRGPNC</sequence>
<organism evidence="1">
    <name type="scientific">White spot syndrome virus</name>
    <dbReference type="NCBI Taxonomy" id="342409"/>
    <lineage>
        <taxon>Viruses</taxon>
        <taxon>Viruses incertae sedis</taxon>
        <taxon>Naldaviricetes</taxon>
        <taxon>Nimaviridae</taxon>
        <taxon>Whispovirus</taxon>
    </lineage>
</organism>
<protein>
    <submittedName>
        <fullName evidence="1">ORF1015</fullName>
    </submittedName>
</protein>